<comment type="caution">
    <text evidence="3">The sequence shown here is derived from an EMBL/GenBank/DDBJ whole genome shotgun (WGS) entry which is preliminary data.</text>
</comment>
<name>A0A7J5DQ61_9ACTN</name>
<feature type="compositionally biased region" description="Basic and acidic residues" evidence="2">
    <location>
        <begin position="238"/>
        <end position="247"/>
    </location>
</feature>
<evidence type="ECO:0000256" key="1">
    <source>
        <dbReference type="SAM" id="Coils"/>
    </source>
</evidence>
<feature type="region of interest" description="Disordered" evidence="2">
    <location>
        <begin position="223"/>
        <end position="247"/>
    </location>
</feature>
<keyword evidence="1" id="KW-0175">Coiled coil</keyword>
<accession>A0A7J5DQ61</accession>
<reference evidence="3 4" key="1">
    <citation type="submission" date="2019-09" db="EMBL/GenBank/DDBJ databases">
        <title>Isolation and identification of active actinomycetes.</title>
        <authorList>
            <person name="Yu Z."/>
            <person name="Han C."/>
            <person name="Yu B."/>
        </authorList>
    </citation>
    <scope>NUCLEOTIDE SEQUENCE [LARGE SCALE GENOMIC DNA]</scope>
    <source>
        <strain evidence="3 4">NEAU-H2</strain>
    </source>
</reference>
<evidence type="ECO:0000313" key="3">
    <source>
        <dbReference type="EMBL" id="KAB1990891.1"/>
    </source>
</evidence>
<dbReference type="Proteomes" id="UP000442990">
    <property type="component" value="Unassembled WGS sequence"/>
</dbReference>
<sequence length="247" mass="25989">MVPDTKTPTGLTSQYTAQVVADLERNAKEQERIGAEMEALQEQLDALRHDHAVLTNLHQALGATSALVETAPEPTAAPAVPRQKTSAKPAEGKRARTKKADAKKTDTAKTGTAKTGTAKTGTAKTGAAKTGAVKGTAARTSAAKKPAAKATSDQPTLIELIRRYLTEQREPRSAAEVSTALGQTHPGRRIQTNVVRTSLENLVAKSHVHRAKQGSSVFYTAVDAEEPSVPSPSTEQPVKAEAETAGD</sequence>
<feature type="region of interest" description="Disordered" evidence="2">
    <location>
        <begin position="73"/>
        <end position="154"/>
    </location>
</feature>
<keyword evidence="4" id="KW-1185">Reference proteome</keyword>
<dbReference type="Gene3D" id="1.10.10.10">
    <property type="entry name" value="Winged helix-like DNA-binding domain superfamily/Winged helix DNA-binding domain"/>
    <property type="match status" value="1"/>
</dbReference>
<evidence type="ECO:0000313" key="4">
    <source>
        <dbReference type="Proteomes" id="UP000442990"/>
    </source>
</evidence>
<feature type="coiled-coil region" evidence="1">
    <location>
        <begin position="20"/>
        <end position="57"/>
    </location>
</feature>
<organism evidence="3 4">
    <name type="scientific">Streptomyces triticiradicis</name>
    <dbReference type="NCBI Taxonomy" id="2651189"/>
    <lineage>
        <taxon>Bacteria</taxon>
        <taxon>Bacillati</taxon>
        <taxon>Actinomycetota</taxon>
        <taxon>Actinomycetes</taxon>
        <taxon>Kitasatosporales</taxon>
        <taxon>Streptomycetaceae</taxon>
        <taxon>Streptomyces</taxon>
    </lineage>
</organism>
<protein>
    <submittedName>
        <fullName evidence="3">Uncharacterized protein</fullName>
    </submittedName>
</protein>
<feature type="compositionally biased region" description="Basic and acidic residues" evidence="2">
    <location>
        <begin position="90"/>
        <end position="107"/>
    </location>
</feature>
<feature type="compositionally biased region" description="Low complexity" evidence="2">
    <location>
        <begin position="108"/>
        <end position="151"/>
    </location>
</feature>
<gene>
    <name evidence="3" type="ORF">F8144_01725</name>
</gene>
<dbReference type="EMBL" id="WBKG01000001">
    <property type="protein sequence ID" value="KAB1990891.1"/>
    <property type="molecule type" value="Genomic_DNA"/>
</dbReference>
<proteinExistence type="predicted"/>
<dbReference type="InterPro" id="IPR036388">
    <property type="entry name" value="WH-like_DNA-bd_sf"/>
</dbReference>
<evidence type="ECO:0000256" key="2">
    <source>
        <dbReference type="SAM" id="MobiDB-lite"/>
    </source>
</evidence>
<dbReference type="AlphaFoldDB" id="A0A7J5DQ61"/>